<dbReference type="PANTHER" id="PTHR33527">
    <property type="entry name" value="OS07G0274300 PROTEIN"/>
    <property type="match status" value="1"/>
</dbReference>
<dbReference type="EMBL" id="CM002291">
    <property type="protein sequence ID" value="ESW24553.1"/>
    <property type="molecule type" value="Genomic_DNA"/>
</dbReference>
<evidence type="ECO:0000313" key="1">
    <source>
        <dbReference type="EMBL" id="ESW24553.1"/>
    </source>
</evidence>
<gene>
    <name evidence="1" type="ORF">PHAVU_004G140300g</name>
</gene>
<proteinExistence type="predicted"/>
<dbReference type="AlphaFoldDB" id="V7C5A8"/>
<dbReference type="PANTHER" id="PTHR33527:SF28">
    <property type="entry name" value="GB|AAD43168.1"/>
    <property type="match status" value="1"/>
</dbReference>
<keyword evidence="2" id="KW-1185">Reference proteome</keyword>
<evidence type="ECO:0000313" key="2">
    <source>
        <dbReference type="Proteomes" id="UP000000226"/>
    </source>
</evidence>
<name>V7C5A8_PHAVU</name>
<sequence>MACFLPSSDVGTNLTLSREEFFKFHNIDPLLGEKQCKDMCMVKKLLQLTDPMINSLADEAMMVLNCIESPQFPYDDAVNDESLSLIKNILHQSTSFKYFYHNRVIIIGAMTKLLDSVCMRVFTHIVKEVQYIKVVREQKLEYDIYGSNPYVR</sequence>
<dbReference type="OMA" id="NDVCISA"/>
<dbReference type="OrthoDB" id="1882251at2759"/>
<dbReference type="Gramene" id="ESW24553">
    <property type="protein sequence ID" value="ESW24553"/>
    <property type="gene ID" value="PHAVU_004G140300g"/>
</dbReference>
<organism evidence="1 2">
    <name type="scientific">Phaseolus vulgaris</name>
    <name type="common">Kidney bean</name>
    <name type="synonym">French bean</name>
    <dbReference type="NCBI Taxonomy" id="3885"/>
    <lineage>
        <taxon>Eukaryota</taxon>
        <taxon>Viridiplantae</taxon>
        <taxon>Streptophyta</taxon>
        <taxon>Embryophyta</taxon>
        <taxon>Tracheophyta</taxon>
        <taxon>Spermatophyta</taxon>
        <taxon>Magnoliopsida</taxon>
        <taxon>eudicotyledons</taxon>
        <taxon>Gunneridae</taxon>
        <taxon>Pentapetalae</taxon>
        <taxon>rosids</taxon>
        <taxon>fabids</taxon>
        <taxon>Fabales</taxon>
        <taxon>Fabaceae</taxon>
        <taxon>Papilionoideae</taxon>
        <taxon>50 kb inversion clade</taxon>
        <taxon>NPAAA clade</taxon>
        <taxon>indigoferoid/millettioid clade</taxon>
        <taxon>Phaseoleae</taxon>
        <taxon>Phaseolus</taxon>
    </lineage>
</organism>
<reference evidence="2" key="1">
    <citation type="journal article" date="2014" name="Nat. Genet.">
        <title>A reference genome for common bean and genome-wide analysis of dual domestications.</title>
        <authorList>
            <person name="Schmutz J."/>
            <person name="McClean P.E."/>
            <person name="Mamidi S."/>
            <person name="Wu G.A."/>
            <person name="Cannon S.B."/>
            <person name="Grimwood J."/>
            <person name="Jenkins J."/>
            <person name="Shu S."/>
            <person name="Song Q."/>
            <person name="Chavarro C."/>
            <person name="Torres-Torres M."/>
            <person name="Geffroy V."/>
            <person name="Moghaddam S.M."/>
            <person name="Gao D."/>
            <person name="Abernathy B."/>
            <person name="Barry K."/>
            <person name="Blair M."/>
            <person name="Brick M.A."/>
            <person name="Chovatia M."/>
            <person name="Gepts P."/>
            <person name="Goodstein D.M."/>
            <person name="Gonzales M."/>
            <person name="Hellsten U."/>
            <person name="Hyten D.L."/>
            <person name="Jia G."/>
            <person name="Kelly J.D."/>
            <person name="Kudrna D."/>
            <person name="Lee R."/>
            <person name="Richard M.M."/>
            <person name="Miklas P.N."/>
            <person name="Osorno J.M."/>
            <person name="Rodrigues J."/>
            <person name="Thareau V."/>
            <person name="Urrea C.A."/>
            <person name="Wang M."/>
            <person name="Yu Y."/>
            <person name="Zhang M."/>
            <person name="Wing R.A."/>
            <person name="Cregan P.B."/>
            <person name="Rokhsar D.S."/>
            <person name="Jackson S.A."/>
        </authorList>
    </citation>
    <scope>NUCLEOTIDE SEQUENCE [LARGE SCALE GENOMIC DNA]</scope>
    <source>
        <strain evidence="2">cv. G19833</strain>
    </source>
</reference>
<protein>
    <submittedName>
        <fullName evidence="1">Uncharacterized protein</fullName>
    </submittedName>
</protein>
<accession>V7C5A8</accession>
<dbReference type="Proteomes" id="UP000000226">
    <property type="component" value="Chromosome 4"/>
</dbReference>